<dbReference type="AlphaFoldDB" id="A0A2C5WW44"/>
<name>A0A2C5WW44_9PEZI</name>
<dbReference type="Gene3D" id="1.10.287.110">
    <property type="entry name" value="DnaJ domain"/>
    <property type="match status" value="1"/>
</dbReference>
<dbReference type="InterPro" id="IPR036869">
    <property type="entry name" value="J_dom_sf"/>
</dbReference>
<keyword evidence="1 7" id="KW-0479">Metal-binding</keyword>
<keyword evidence="3 7" id="KW-0863">Zinc-finger</keyword>
<dbReference type="InterPro" id="IPR001623">
    <property type="entry name" value="DnaJ_domain"/>
</dbReference>
<evidence type="ECO:0000256" key="7">
    <source>
        <dbReference type="PROSITE-ProRule" id="PRU00546"/>
    </source>
</evidence>
<dbReference type="SMART" id="SM00271">
    <property type="entry name" value="DnaJ"/>
    <property type="match status" value="1"/>
</dbReference>
<dbReference type="GO" id="GO:0031072">
    <property type="term" value="F:heat shock protein binding"/>
    <property type="evidence" value="ECO:0007669"/>
    <property type="project" value="InterPro"/>
</dbReference>
<keyword evidence="12" id="KW-1185">Reference proteome</keyword>
<dbReference type="PRINTS" id="PR00625">
    <property type="entry name" value="JDOMAIN"/>
</dbReference>
<evidence type="ECO:0000313" key="12">
    <source>
        <dbReference type="Proteomes" id="UP000222788"/>
    </source>
</evidence>
<proteinExistence type="inferred from homology"/>
<dbReference type="FunFam" id="2.60.260.20:FF:000005">
    <property type="entry name" value="Chaperone protein dnaJ 1, mitochondrial"/>
    <property type="match status" value="1"/>
</dbReference>
<dbReference type="InterPro" id="IPR002939">
    <property type="entry name" value="DnaJ_C"/>
</dbReference>
<accession>A0A2C5WW44</accession>
<dbReference type="Gene3D" id="2.10.230.10">
    <property type="entry name" value="Heat shock protein DnaJ, cysteine-rich domain"/>
    <property type="match status" value="1"/>
</dbReference>
<dbReference type="PROSITE" id="PS51188">
    <property type="entry name" value="ZF_CR"/>
    <property type="match status" value="1"/>
</dbReference>
<dbReference type="Pfam" id="PF00226">
    <property type="entry name" value="DnaJ"/>
    <property type="match status" value="1"/>
</dbReference>
<keyword evidence="5" id="KW-0143">Chaperone</keyword>
<dbReference type="GO" id="GO:0008270">
    <property type="term" value="F:zinc ion binding"/>
    <property type="evidence" value="ECO:0007669"/>
    <property type="project" value="UniProtKB-KW"/>
</dbReference>
<dbReference type="InterPro" id="IPR001305">
    <property type="entry name" value="HSP_DnaJ_Cys-rich_dom"/>
</dbReference>
<feature type="domain" description="CR-type" evidence="10">
    <location>
        <begin position="221"/>
        <end position="302"/>
    </location>
</feature>
<evidence type="ECO:0000259" key="10">
    <source>
        <dbReference type="PROSITE" id="PS51188"/>
    </source>
</evidence>
<sequence length="519" mass="54718">MSSSVFLKSAVPRRLLSHGATLRPRRLRSGCTSQTRQFHGPARPSRTTGSGAMPSEIRKFHATPSKFAMKDPYQTLGVNKSASAGEIKKAYYGLAKKYHPDTNKEAGAKDKFGEIQAAYEILSDADKRKQYDQFGPGAFDSNGNAGNPHPGAAGGNPFHGFQGGGFSGGFGFEDIFSAFTGGRGPFGSGSSAGRGSDYPGIIVGENIEVQATISFQEAAHGVSKKINITPTTTCTSCDGRGVRSGTKQSTCPTCHGAGQVVRNIPGGFQIATTCTTCQGSGQSYPRGSECRPCDGYGVVRTRKTITVDIPAGVDDGMRLRIDGAGDAPATGQIPQEGVRTKRGDLYVFVRVAPDSRFSRSGSDILYTASIPLTTAALGGEVAVPTLDGSVSVRVATGTNTGDKLTLSGQGMPRINGRGKGDMRVEFKVGLPKYLTSNQRAILELLADEMNDTSAKRIMNMSGSNASASDGSSHKNEGFIKSLWHTLTKNAAHRAEMSSEDKAGNSTDKANEDKDKKNSN</sequence>
<protein>
    <recommendedName>
        <fullName evidence="6">DnaJ homolog 1, mitochondrial</fullName>
    </recommendedName>
</protein>
<dbReference type="Pfam" id="PF01556">
    <property type="entry name" value="DnaJ_C"/>
    <property type="match status" value="1"/>
</dbReference>
<reference evidence="11 12" key="1">
    <citation type="journal article" date="2013" name="Fungal Biol.">
        <title>Analysis of microsatellite markers in the genome of the plant pathogen Ceratocystis fimbriata.</title>
        <authorList>
            <person name="Simpson M.C."/>
            <person name="Wilken P.M."/>
            <person name="Coetzee M.P."/>
            <person name="Wingfield M.J."/>
            <person name="Wingfield B.D."/>
        </authorList>
    </citation>
    <scope>NUCLEOTIDE SEQUENCE [LARGE SCALE GENOMIC DNA]</scope>
    <source>
        <strain evidence="11 12">CBS 114723</strain>
    </source>
</reference>
<dbReference type="InterPro" id="IPR008971">
    <property type="entry name" value="HSP40/DnaJ_pept-bd"/>
</dbReference>
<dbReference type="SUPFAM" id="SSF46565">
    <property type="entry name" value="Chaperone J-domain"/>
    <property type="match status" value="1"/>
</dbReference>
<evidence type="ECO:0000256" key="4">
    <source>
        <dbReference type="ARBA" id="ARBA00022833"/>
    </source>
</evidence>
<dbReference type="Pfam" id="PF00684">
    <property type="entry name" value="DnaJ_CXXCXGXG"/>
    <property type="match status" value="1"/>
</dbReference>
<evidence type="ECO:0000313" key="11">
    <source>
        <dbReference type="EMBL" id="PHH53039.1"/>
    </source>
</evidence>
<dbReference type="GO" id="GO:0051082">
    <property type="term" value="F:unfolded protein binding"/>
    <property type="evidence" value="ECO:0007669"/>
    <property type="project" value="InterPro"/>
</dbReference>
<dbReference type="GO" id="GO:0005737">
    <property type="term" value="C:cytoplasm"/>
    <property type="evidence" value="ECO:0007669"/>
    <property type="project" value="TreeGrafter"/>
</dbReference>
<evidence type="ECO:0000256" key="3">
    <source>
        <dbReference type="ARBA" id="ARBA00022771"/>
    </source>
</evidence>
<dbReference type="Gene3D" id="2.60.260.20">
    <property type="entry name" value="Urease metallochaperone UreE, N-terminal domain"/>
    <property type="match status" value="2"/>
</dbReference>
<evidence type="ECO:0000256" key="6">
    <source>
        <dbReference type="ARBA" id="ARBA00072890"/>
    </source>
</evidence>
<dbReference type="FunFam" id="2.10.230.10:FF:000001">
    <property type="entry name" value="DnaJ subfamily A member 2"/>
    <property type="match status" value="1"/>
</dbReference>
<gene>
    <name evidence="11" type="ORF">CFIMG_005363RA</name>
</gene>
<dbReference type="GO" id="GO:0042026">
    <property type="term" value="P:protein refolding"/>
    <property type="evidence" value="ECO:0007669"/>
    <property type="project" value="TreeGrafter"/>
</dbReference>
<feature type="zinc finger region" description="CR-type" evidence="7">
    <location>
        <begin position="221"/>
        <end position="302"/>
    </location>
</feature>
<dbReference type="PROSITE" id="PS50076">
    <property type="entry name" value="DNAJ_2"/>
    <property type="match status" value="1"/>
</dbReference>
<dbReference type="SUPFAM" id="SSF49493">
    <property type="entry name" value="HSP40/DnaJ peptide-binding domain"/>
    <property type="match status" value="2"/>
</dbReference>
<dbReference type="HAMAP" id="MF_01152">
    <property type="entry name" value="DnaJ"/>
    <property type="match status" value="1"/>
</dbReference>
<dbReference type="GO" id="GO:0005524">
    <property type="term" value="F:ATP binding"/>
    <property type="evidence" value="ECO:0007669"/>
    <property type="project" value="InterPro"/>
</dbReference>
<organism evidence="11 12">
    <name type="scientific">Ceratocystis fimbriata CBS 114723</name>
    <dbReference type="NCBI Taxonomy" id="1035309"/>
    <lineage>
        <taxon>Eukaryota</taxon>
        <taxon>Fungi</taxon>
        <taxon>Dikarya</taxon>
        <taxon>Ascomycota</taxon>
        <taxon>Pezizomycotina</taxon>
        <taxon>Sordariomycetes</taxon>
        <taxon>Hypocreomycetidae</taxon>
        <taxon>Microascales</taxon>
        <taxon>Ceratocystidaceae</taxon>
        <taxon>Ceratocystis</taxon>
    </lineage>
</organism>
<dbReference type="InterPro" id="IPR036410">
    <property type="entry name" value="HSP_DnaJ_Cys-rich_dom_sf"/>
</dbReference>
<evidence type="ECO:0000256" key="5">
    <source>
        <dbReference type="ARBA" id="ARBA00023186"/>
    </source>
</evidence>
<dbReference type="OrthoDB" id="10256793at2759"/>
<dbReference type="InterPro" id="IPR012724">
    <property type="entry name" value="DnaJ"/>
</dbReference>
<feature type="compositionally biased region" description="Basic and acidic residues" evidence="8">
    <location>
        <begin position="492"/>
        <end position="519"/>
    </location>
</feature>
<dbReference type="GO" id="GO:0009408">
    <property type="term" value="P:response to heat"/>
    <property type="evidence" value="ECO:0007669"/>
    <property type="project" value="InterPro"/>
</dbReference>
<dbReference type="PANTHER" id="PTHR43096:SF52">
    <property type="entry name" value="DNAJ HOMOLOG 1, MITOCHONDRIAL-RELATED"/>
    <property type="match status" value="1"/>
</dbReference>
<keyword evidence="2" id="KW-0677">Repeat</keyword>
<comment type="caution">
    <text evidence="11">The sequence shown here is derived from an EMBL/GenBank/DDBJ whole genome shotgun (WGS) entry which is preliminary data.</text>
</comment>
<feature type="compositionally biased region" description="Low complexity" evidence="8">
    <location>
        <begin position="142"/>
        <end position="158"/>
    </location>
</feature>
<keyword evidence="4 7" id="KW-0862">Zinc</keyword>
<dbReference type="PANTHER" id="PTHR43096">
    <property type="entry name" value="DNAJ HOMOLOG 1, MITOCHONDRIAL-RELATED"/>
    <property type="match status" value="1"/>
</dbReference>
<feature type="region of interest" description="Disordered" evidence="8">
    <location>
        <begin position="489"/>
        <end position="519"/>
    </location>
</feature>
<feature type="region of interest" description="Disordered" evidence="8">
    <location>
        <begin position="26"/>
        <end position="53"/>
    </location>
</feature>
<feature type="region of interest" description="Disordered" evidence="8">
    <location>
        <begin position="135"/>
        <end position="158"/>
    </location>
</feature>
<reference evidence="11 12" key="2">
    <citation type="journal article" date="2013" name="IMA Fungus">
        <title>IMA Genome-F 1: Ceratocystis fimbriata: Draft nuclear genome sequence for the plant pathogen, Ceratocystis fimbriata.</title>
        <authorList>
            <person name="Wilken P.M."/>
            <person name="Steenkamp E.T."/>
            <person name="Wingfield M.J."/>
            <person name="de Beer Z.W."/>
            <person name="Wingfield B.D."/>
        </authorList>
    </citation>
    <scope>NUCLEOTIDE SEQUENCE [LARGE SCALE GENOMIC DNA]</scope>
    <source>
        <strain evidence="11 12">CBS 114723</strain>
    </source>
</reference>
<evidence type="ECO:0000259" key="9">
    <source>
        <dbReference type="PROSITE" id="PS50076"/>
    </source>
</evidence>
<dbReference type="STRING" id="1035309.A0A2C5WW44"/>
<evidence type="ECO:0000256" key="1">
    <source>
        <dbReference type="ARBA" id="ARBA00022723"/>
    </source>
</evidence>
<feature type="domain" description="J" evidence="9">
    <location>
        <begin position="71"/>
        <end position="135"/>
    </location>
</feature>
<evidence type="ECO:0000256" key="2">
    <source>
        <dbReference type="ARBA" id="ARBA00022737"/>
    </source>
</evidence>
<evidence type="ECO:0000256" key="8">
    <source>
        <dbReference type="SAM" id="MobiDB-lite"/>
    </source>
</evidence>
<dbReference type="CDD" id="cd06257">
    <property type="entry name" value="DnaJ"/>
    <property type="match status" value="1"/>
</dbReference>
<dbReference type="Proteomes" id="UP000222788">
    <property type="component" value="Unassembled WGS sequence"/>
</dbReference>
<dbReference type="SUPFAM" id="SSF57938">
    <property type="entry name" value="DnaJ/Hsp40 cysteine-rich domain"/>
    <property type="match status" value="1"/>
</dbReference>
<dbReference type="CDD" id="cd10747">
    <property type="entry name" value="DnaJ_C"/>
    <property type="match status" value="1"/>
</dbReference>
<dbReference type="EMBL" id="APWK03000051">
    <property type="protein sequence ID" value="PHH53039.1"/>
    <property type="molecule type" value="Genomic_DNA"/>
</dbReference>